<organism evidence="9 10">
    <name type="scientific">Archangium violaceum Cb vi76</name>
    <dbReference type="NCBI Taxonomy" id="1406225"/>
    <lineage>
        <taxon>Bacteria</taxon>
        <taxon>Pseudomonadati</taxon>
        <taxon>Myxococcota</taxon>
        <taxon>Myxococcia</taxon>
        <taxon>Myxococcales</taxon>
        <taxon>Cystobacterineae</taxon>
        <taxon>Archangiaceae</taxon>
        <taxon>Archangium</taxon>
    </lineage>
</organism>
<keyword evidence="1 6" id="KW-0645">Protease</keyword>
<feature type="signal peptide" evidence="7">
    <location>
        <begin position="1"/>
        <end position="22"/>
    </location>
</feature>
<dbReference type="PANTHER" id="PTHR22726:SF1">
    <property type="entry name" value="METALLOENDOPEPTIDASE OMA1, MITOCHONDRIAL"/>
    <property type="match status" value="1"/>
</dbReference>
<dbReference type="CDD" id="cd07333">
    <property type="entry name" value="M48C_bepA_like"/>
    <property type="match status" value="1"/>
</dbReference>
<reference evidence="9 10" key="1">
    <citation type="submission" date="2014-07" db="EMBL/GenBank/DDBJ databases">
        <title>Draft Genome Sequence of Gephyronic Acid Producer, Cystobacter violaceus Strain Cb vi76.</title>
        <authorList>
            <person name="Stevens D.C."/>
            <person name="Young J."/>
            <person name="Carmichael R."/>
            <person name="Tan J."/>
            <person name="Taylor R.E."/>
        </authorList>
    </citation>
    <scope>NUCLEOTIDE SEQUENCE [LARGE SCALE GENOMIC DNA]</scope>
    <source>
        <strain evidence="9 10">Cb vi76</strain>
    </source>
</reference>
<evidence type="ECO:0000256" key="3">
    <source>
        <dbReference type="ARBA" id="ARBA00022801"/>
    </source>
</evidence>
<sequence>MKRILSVVMALSLAMGFTTGCAAGKKVNVGRTAASLFISDQQEAELGKQVKQELETKEKIKYVEDAAVVEYVNTVARPILQAANRDRANVKWKLHVIDDPKMVNAFATPGGYLYVYTGLLLAADNEAELAGVLGHEAAHVTGRHSAQALMLQYGQAALIEAALGRNPGTAAQIAASLAGTGTGLAFSRGNETEADELGAKYTSAAGYDPRGLVTFFQKLASAEGKTPGFMKWLSTHPPSADRVQHLNSYIAKNNLTGSNQGTGGLAGIKARLKQ</sequence>
<dbReference type="Proteomes" id="UP000028547">
    <property type="component" value="Unassembled WGS sequence"/>
</dbReference>
<comment type="caution">
    <text evidence="9">The sequence shown here is derived from an EMBL/GenBank/DDBJ whole genome shotgun (WGS) entry which is preliminary data.</text>
</comment>
<dbReference type="InterPro" id="IPR001915">
    <property type="entry name" value="Peptidase_M48"/>
</dbReference>
<evidence type="ECO:0000256" key="6">
    <source>
        <dbReference type="RuleBase" id="RU003983"/>
    </source>
</evidence>
<evidence type="ECO:0000256" key="2">
    <source>
        <dbReference type="ARBA" id="ARBA00022723"/>
    </source>
</evidence>
<keyword evidence="7" id="KW-0732">Signal</keyword>
<proteinExistence type="inferred from homology"/>
<dbReference type="GO" id="GO:0046872">
    <property type="term" value="F:metal ion binding"/>
    <property type="evidence" value="ECO:0007669"/>
    <property type="project" value="UniProtKB-KW"/>
</dbReference>
<evidence type="ECO:0000256" key="5">
    <source>
        <dbReference type="ARBA" id="ARBA00023049"/>
    </source>
</evidence>
<accession>A0A084SXX7</accession>
<dbReference type="EMBL" id="JPMI01000057">
    <property type="protein sequence ID" value="KFA93312.1"/>
    <property type="molecule type" value="Genomic_DNA"/>
</dbReference>
<dbReference type="GO" id="GO:0051603">
    <property type="term" value="P:proteolysis involved in protein catabolic process"/>
    <property type="evidence" value="ECO:0007669"/>
    <property type="project" value="TreeGrafter"/>
</dbReference>
<evidence type="ECO:0000256" key="4">
    <source>
        <dbReference type="ARBA" id="ARBA00022833"/>
    </source>
</evidence>
<dbReference type="GO" id="GO:0016020">
    <property type="term" value="C:membrane"/>
    <property type="evidence" value="ECO:0007669"/>
    <property type="project" value="TreeGrafter"/>
</dbReference>
<dbReference type="AlphaFoldDB" id="A0A084SXX7"/>
<comment type="cofactor">
    <cofactor evidence="6">
        <name>Zn(2+)</name>
        <dbReference type="ChEBI" id="CHEBI:29105"/>
    </cofactor>
    <text evidence="6">Binds 1 zinc ion per subunit.</text>
</comment>
<evidence type="ECO:0000313" key="10">
    <source>
        <dbReference type="Proteomes" id="UP000028547"/>
    </source>
</evidence>
<dbReference type="Pfam" id="PF01435">
    <property type="entry name" value="Peptidase_M48"/>
    <property type="match status" value="1"/>
</dbReference>
<dbReference type="InterPro" id="IPR051156">
    <property type="entry name" value="Mito/Outer_Membr_Metalloprot"/>
</dbReference>
<keyword evidence="2" id="KW-0479">Metal-binding</keyword>
<evidence type="ECO:0000256" key="7">
    <source>
        <dbReference type="SAM" id="SignalP"/>
    </source>
</evidence>
<dbReference type="PROSITE" id="PS51257">
    <property type="entry name" value="PROKAR_LIPOPROTEIN"/>
    <property type="match status" value="1"/>
</dbReference>
<gene>
    <name evidence="9" type="ORF">Q664_10045</name>
</gene>
<comment type="similarity">
    <text evidence="6">Belongs to the peptidase M48 family.</text>
</comment>
<keyword evidence="5 6" id="KW-0482">Metalloprotease</keyword>
<dbReference type="Gene3D" id="3.30.2010.10">
    <property type="entry name" value="Metalloproteases ('zincins'), catalytic domain"/>
    <property type="match status" value="1"/>
</dbReference>
<feature type="chain" id="PRO_5001781867" evidence="7">
    <location>
        <begin position="23"/>
        <end position="274"/>
    </location>
</feature>
<feature type="domain" description="Peptidase M48" evidence="8">
    <location>
        <begin position="71"/>
        <end position="248"/>
    </location>
</feature>
<protein>
    <submittedName>
        <fullName evidence="9">Peptidase M48</fullName>
    </submittedName>
</protein>
<dbReference type="RefSeq" id="WP_043392642.1">
    <property type="nucleotide sequence ID" value="NZ_JPMI01000057.1"/>
</dbReference>
<evidence type="ECO:0000259" key="8">
    <source>
        <dbReference type="Pfam" id="PF01435"/>
    </source>
</evidence>
<dbReference type="GO" id="GO:0004222">
    <property type="term" value="F:metalloendopeptidase activity"/>
    <property type="evidence" value="ECO:0007669"/>
    <property type="project" value="InterPro"/>
</dbReference>
<dbReference type="PANTHER" id="PTHR22726">
    <property type="entry name" value="METALLOENDOPEPTIDASE OMA1"/>
    <property type="match status" value="1"/>
</dbReference>
<evidence type="ECO:0000256" key="1">
    <source>
        <dbReference type="ARBA" id="ARBA00022670"/>
    </source>
</evidence>
<keyword evidence="3 6" id="KW-0378">Hydrolase</keyword>
<evidence type="ECO:0000313" key="9">
    <source>
        <dbReference type="EMBL" id="KFA93312.1"/>
    </source>
</evidence>
<name>A0A084SXX7_9BACT</name>
<keyword evidence="4 6" id="KW-0862">Zinc</keyword>